<evidence type="ECO:0000313" key="2">
    <source>
        <dbReference type="EMBL" id="KRR16317.1"/>
    </source>
</evidence>
<protein>
    <recommendedName>
        <fullName evidence="1">DUF6894 domain-containing protein</fullName>
    </recommendedName>
</protein>
<dbReference type="AlphaFoldDB" id="A0A0R3MFB7"/>
<name>A0A0R3MFB7_9BRAD</name>
<organism evidence="2 3">
    <name type="scientific">Bradyrhizobium lablabi</name>
    <dbReference type="NCBI Taxonomy" id="722472"/>
    <lineage>
        <taxon>Bacteria</taxon>
        <taxon>Pseudomonadati</taxon>
        <taxon>Pseudomonadota</taxon>
        <taxon>Alphaproteobacteria</taxon>
        <taxon>Hyphomicrobiales</taxon>
        <taxon>Nitrobacteraceae</taxon>
        <taxon>Bradyrhizobium</taxon>
    </lineage>
</organism>
<dbReference type="Pfam" id="PF21834">
    <property type="entry name" value="DUF6894"/>
    <property type="match status" value="1"/>
</dbReference>
<proteinExistence type="predicted"/>
<dbReference type="EMBL" id="LLYB01000128">
    <property type="protein sequence ID" value="KRR16317.1"/>
    <property type="molecule type" value="Genomic_DNA"/>
</dbReference>
<sequence length="77" mass="8688">MARIYFHCSNSEGVCFDQSGAAVEDLAEVRAHAARVVQSLIMLQDPEDWRDWTLHVSDDLDEEIFALPFSSLLGKPH</sequence>
<dbReference type="InterPro" id="IPR054189">
    <property type="entry name" value="DUF6894"/>
</dbReference>
<gene>
    <name evidence="2" type="ORF">CQ14_33410</name>
</gene>
<dbReference type="RefSeq" id="WP_057862890.1">
    <property type="nucleotide sequence ID" value="NZ_LLYB01000128.1"/>
</dbReference>
<comment type="caution">
    <text evidence="2">The sequence shown here is derived from an EMBL/GenBank/DDBJ whole genome shotgun (WGS) entry which is preliminary data.</text>
</comment>
<dbReference type="OrthoDB" id="8244332at2"/>
<reference evidence="2 3" key="1">
    <citation type="submission" date="2014-03" db="EMBL/GenBank/DDBJ databases">
        <title>Bradyrhizobium valentinum sp. nov., isolated from effective nodules of Lupinus mariae-josephae, a lupine endemic of basic-lime soils in Eastern Spain.</title>
        <authorList>
            <person name="Duran D."/>
            <person name="Rey L."/>
            <person name="Navarro A."/>
            <person name="Busquets A."/>
            <person name="Imperial J."/>
            <person name="Ruiz-Argueso T."/>
        </authorList>
    </citation>
    <scope>NUCLEOTIDE SEQUENCE [LARGE SCALE GENOMIC DNA]</scope>
    <source>
        <strain evidence="2 3">CCBAU 23086</strain>
    </source>
</reference>
<evidence type="ECO:0000259" key="1">
    <source>
        <dbReference type="Pfam" id="PF21834"/>
    </source>
</evidence>
<evidence type="ECO:0000313" key="3">
    <source>
        <dbReference type="Proteomes" id="UP000051660"/>
    </source>
</evidence>
<dbReference type="Proteomes" id="UP000051660">
    <property type="component" value="Unassembled WGS sequence"/>
</dbReference>
<feature type="domain" description="DUF6894" evidence="1">
    <location>
        <begin position="3"/>
        <end position="70"/>
    </location>
</feature>
<accession>A0A0R3MFB7</accession>